<comment type="caution">
    <text evidence="2">The sequence shown here is derived from an EMBL/GenBank/DDBJ whole genome shotgun (WGS) entry which is preliminary data.</text>
</comment>
<keyword evidence="1" id="KW-0472">Membrane</keyword>
<gene>
    <name evidence="2" type="ORF">EGW08_012316</name>
</gene>
<accession>A0A433TEE0</accession>
<reference evidence="2 3" key="1">
    <citation type="submission" date="2019-01" db="EMBL/GenBank/DDBJ databases">
        <title>A draft genome assembly of the solar-powered sea slug Elysia chlorotica.</title>
        <authorList>
            <person name="Cai H."/>
            <person name="Li Q."/>
            <person name="Fang X."/>
            <person name="Li J."/>
            <person name="Curtis N.E."/>
            <person name="Altenburger A."/>
            <person name="Shibata T."/>
            <person name="Feng M."/>
            <person name="Maeda T."/>
            <person name="Schwartz J.A."/>
            <person name="Shigenobu S."/>
            <person name="Lundholm N."/>
            <person name="Nishiyama T."/>
            <person name="Yang H."/>
            <person name="Hasebe M."/>
            <person name="Li S."/>
            <person name="Pierce S.K."/>
            <person name="Wang J."/>
        </authorList>
    </citation>
    <scope>NUCLEOTIDE SEQUENCE [LARGE SCALE GENOMIC DNA]</scope>
    <source>
        <strain evidence="2">EC2010</strain>
        <tissue evidence="2">Whole organism of an adult</tissue>
    </source>
</reference>
<keyword evidence="3" id="KW-1185">Reference proteome</keyword>
<keyword evidence="1" id="KW-1133">Transmembrane helix</keyword>
<evidence type="ECO:0000313" key="2">
    <source>
        <dbReference type="EMBL" id="RUS79928.1"/>
    </source>
</evidence>
<dbReference type="AlphaFoldDB" id="A0A433TEE0"/>
<dbReference type="Proteomes" id="UP000271974">
    <property type="component" value="Unassembled WGS sequence"/>
</dbReference>
<name>A0A433TEE0_ELYCH</name>
<proteinExistence type="predicted"/>
<keyword evidence="1" id="KW-0812">Transmembrane</keyword>
<protein>
    <submittedName>
        <fullName evidence="2">Uncharacterized protein</fullName>
    </submittedName>
</protein>
<sequence>MTYEDMWKKLIIWLNIHLFRKLYRQTGSNSNATCFCLKLHLISTARVSHSLLVVRDIRHNSIDGGFVSAPLHIYRFPPVFPSFSFFFLLILRRRRRRRRRR</sequence>
<dbReference type="EMBL" id="RQTK01000420">
    <property type="protein sequence ID" value="RUS79928.1"/>
    <property type="molecule type" value="Genomic_DNA"/>
</dbReference>
<organism evidence="2 3">
    <name type="scientific">Elysia chlorotica</name>
    <name type="common">Eastern emerald elysia</name>
    <name type="synonym">Sea slug</name>
    <dbReference type="NCBI Taxonomy" id="188477"/>
    <lineage>
        <taxon>Eukaryota</taxon>
        <taxon>Metazoa</taxon>
        <taxon>Spiralia</taxon>
        <taxon>Lophotrochozoa</taxon>
        <taxon>Mollusca</taxon>
        <taxon>Gastropoda</taxon>
        <taxon>Heterobranchia</taxon>
        <taxon>Euthyneura</taxon>
        <taxon>Panpulmonata</taxon>
        <taxon>Sacoglossa</taxon>
        <taxon>Placobranchoidea</taxon>
        <taxon>Plakobranchidae</taxon>
        <taxon>Elysia</taxon>
    </lineage>
</organism>
<feature type="transmembrane region" description="Helical" evidence="1">
    <location>
        <begin position="73"/>
        <end position="91"/>
    </location>
</feature>
<evidence type="ECO:0000313" key="3">
    <source>
        <dbReference type="Proteomes" id="UP000271974"/>
    </source>
</evidence>
<evidence type="ECO:0000256" key="1">
    <source>
        <dbReference type="SAM" id="Phobius"/>
    </source>
</evidence>